<keyword evidence="3" id="KW-1185">Reference proteome</keyword>
<accession>A0A4Y9ZQL2</accession>
<protein>
    <submittedName>
        <fullName evidence="2">Uncharacterized protein</fullName>
    </submittedName>
</protein>
<evidence type="ECO:0000313" key="3">
    <source>
        <dbReference type="Proteomes" id="UP000298061"/>
    </source>
</evidence>
<comment type="caution">
    <text evidence="2">The sequence shown here is derived from an EMBL/GenBank/DDBJ whole genome shotgun (WGS) entry which is preliminary data.</text>
</comment>
<evidence type="ECO:0000256" key="1">
    <source>
        <dbReference type="SAM" id="MobiDB-lite"/>
    </source>
</evidence>
<dbReference type="EMBL" id="SFCI01001062">
    <property type="protein sequence ID" value="TFY76875.1"/>
    <property type="molecule type" value="Genomic_DNA"/>
</dbReference>
<dbReference type="AlphaFoldDB" id="A0A4Y9ZQL2"/>
<gene>
    <name evidence="2" type="ORF">EWM64_g7134</name>
</gene>
<feature type="compositionally biased region" description="Basic residues" evidence="1">
    <location>
        <begin position="74"/>
        <end position="87"/>
    </location>
</feature>
<sequence>MERVKRRRAAFDGGRGEGRGKEGEDELPQNETTDRNEPQRHDGNTVKTGAEACFNCNGRAKKHDPSKDGDPLKKRANRSTAAKKRSERSKNIPGARKGPPRTRARPGGAKRGWVPPADEATLLKDAKACLDRHNKLPRSRRELERMQKAAEWCRERYLVELKRAMKSIHGLDKQLEDIEMLLDDMPLEEMPDNREESD</sequence>
<evidence type="ECO:0000313" key="2">
    <source>
        <dbReference type="EMBL" id="TFY76875.1"/>
    </source>
</evidence>
<reference evidence="2 3" key="1">
    <citation type="submission" date="2019-02" db="EMBL/GenBank/DDBJ databases">
        <title>Genome sequencing of the rare red list fungi Hericium alpestre (H. flagellum).</title>
        <authorList>
            <person name="Buettner E."/>
            <person name="Kellner H."/>
        </authorList>
    </citation>
    <scope>NUCLEOTIDE SEQUENCE [LARGE SCALE GENOMIC DNA]</scope>
    <source>
        <strain evidence="2 3">DSM 108284</strain>
    </source>
</reference>
<feature type="compositionally biased region" description="Basic and acidic residues" evidence="1">
    <location>
        <begin position="63"/>
        <end position="73"/>
    </location>
</feature>
<proteinExistence type="predicted"/>
<feature type="compositionally biased region" description="Basic and acidic residues" evidence="1">
    <location>
        <begin position="32"/>
        <end position="44"/>
    </location>
</feature>
<dbReference type="Proteomes" id="UP000298061">
    <property type="component" value="Unassembled WGS sequence"/>
</dbReference>
<organism evidence="2 3">
    <name type="scientific">Hericium alpestre</name>
    <dbReference type="NCBI Taxonomy" id="135208"/>
    <lineage>
        <taxon>Eukaryota</taxon>
        <taxon>Fungi</taxon>
        <taxon>Dikarya</taxon>
        <taxon>Basidiomycota</taxon>
        <taxon>Agaricomycotina</taxon>
        <taxon>Agaricomycetes</taxon>
        <taxon>Russulales</taxon>
        <taxon>Hericiaceae</taxon>
        <taxon>Hericium</taxon>
    </lineage>
</organism>
<name>A0A4Y9ZQL2_9AGAM</name>
<feature type="region of interest" description="Disordered" evidence="1">
    <location>
        <begin position="1"/>
        <end position="116"/>
    </location>
</feature>